<name>A0AAE3DEW0_9FIRM</name>
<dbReference type="Pfam" id="PF19615">
    <property type="entry name" value="DUF6120"/>
    <property type="match status" value="1"/>
</dbReference>
<feature type="transmembrane region" description="Helical" evidence="1">
    <location>
        <begin position="82"/>
        <end position="106"/>
    </location>
</feature>
<dbReference type="InterPro" id="IPR046123">
    <property type="entry name" value="DUF6120"/>
</dbReference>
<accession>A0AAE3DEW0</accession>
<keyword evidence="1" id="KW-0812">Transmembrane</keyword>
<evidence type="ECO:0000256" key="1">
    <source>
        <dbReference type="SAM" id="Phobius"/>
    </source>
</evidence>
<dbReference type="AlphaFoldDB" id="A0AAE3DEW0"/>
<dbReference type="EMBL" id="JAJEPW010000011">
    <property type="protein sequence ID" value="MCC2128961.1"/>
    <property type="molecule type" value="Genomic_DNA"/>
</dbReference>
<keyword evidence="3" id="KW-1185">Reference proteome</keyword>
<gene>
    <name evidence="2" type="ORF">LKD37_05420</name>
</gene>
<organism evidence="2 3">
    <name type="scientific">Brotocaccenecus cirricatena</name>
    <dbReference type="NCBI Taxonomy" id="3064195"/>
    <lineage>
        <taxon>Bacteria</taxon>
        <taxon>Bacillati</taxon>
        <taxon>Bacillota</taxon>
        <taxon>Clostridia</taxon>
        <taxon>Eubacteriales</taxon>
        <taxon>Oscillospiraceae</taxon>
        <taxon>Brotocaccenecus</taxon>
    </lineage>
</organism>
<keyword evidence="1" id="KW-1133">Transmembrane helix</keyword>
<proteinExistence type="predicted"/>
<sequence length="129" mass="14519">MRKRQRQVNRYVRAVGSYLPCAGKHKKQLLTALRSEAEAYCAETRDADLEARFGTPQQVAAAYVDAMSTQELLAALRRRRQVLTILIAAVLTALLLWVAALCVSLYDYHQAYNGWSETSIIEEPSPYGQ</sequence>
<reference evidence="2" key="1">
    <citation type="submission" date="2021-10" db="EMBL/GenBank/DDBJ databases">
        <title>Anaerobic single-cell dispensing facilitates the cultivation of human gut bacteria.</title>
        <authorList>
            <person name="Afrizal A."/>
        </authorList>
    </citation>
    <scope>NUCLEOTIDE SEQUENCE</scope>
    <source>
        <strain evidence="2">CLA-AA-H272</strain>
    </source>
</reference>
<comment type="caution">
    <text evidence="2">The sequence shown here is derived from an EMBL/GenBank/DDBJ whole genome shotgun (WGS) entry which is preliminary data.</text>
</comment>
<evidence type="ECO:0000313" key="2">
    <source>
        <dbReference type="EMBL" id="MCC2128961.1"/>
    </source>
</evidence>
<dbReference type="RefSeq" id="WP_302928266.1">
    <property type="nucleotide sequence ID" value="NZ_JAJEPW010000011.1"/>
</dbReference>
<keyword evidence="1" id="KW-0472">Membrane</keyword>
<evidence type="ECO:0000313" key="3">
    <source>
        <dbReference type="Proteomes" id="UP001199319"/>
    </source>
</evidence>
<dbReference type="Proteomes" id="UP001199319">
    <property type="component" value="Unassembled WGS sequence"/>
</dbReference>
<protein>
    <submittedName>
        <fullName evidence="2">Uncharacterized protein</fullName>
    </submittedName>
</protein>